<dbReference type="FunFam" id="2.60.40.420:FF:000003">
    <property type="entry name" value="Blue copper"/>
    <property type="match status" value="1"/>
</dbReference>
<evidence type="ECO:0000256" key="1">
    <source>
        <dbReference type="ARBA" id="ARBA00022723"/>
    </source>
</evidence>
<evidence type="ECO:0000259" key="6">
    <source>
        <dbReference type="PROSITE" id="PS51485"/>
    </source>
</evidence>
<accession>A0ABD2YBH3</accession>
<feature type="transmembrane region" description="Helical" evidence="4">
    <location>
        <begin position="181"/>
        <end position="200"/>
    </location>
</feature>
<evidence type="ECO:0000256" key="4">
    <source>
        <dbReference type="SAM" id="Phobius"/>
    </source>
</evidence>
<dbReference type="SUPFAM" id="SSF49503">
    <property type="entry name" value="Cupredoxins"/>
    <property type="match status" value="1"/>
</dbReference>
<keyword evidence="5" id="KW-0732">Signal</keyword>
<feature type="chain" id="PRO_5044808683" description="Phytocyanin domain-containing protein" evidence="5">
    <location>
        <begin position="26"/>
        <end position="201"/>
    </location>
</feature>
<dbReference type="InterPro" id="IPR003245">
    <property type="entry name" value="Phytocyanin_dom"/>
</dbReference>
<dbReference type="PROSITE" id="PS51485">
    <property type="entry name" value="PHYTOCYANIN"/>
    <property type="match status" value="1"/>
</dbReference>
<comment type="caution">
    <text evidence="7">The sequence shown here is derived from an EMBL/GenBank/DDBJ whole genome shotgun (WGS) entry which is preliminary data.</text>
</comment>
<feature type="signal peptide" evidence="5">
    <location>
        <begin position="1"/>
        <end position="25"/>
    </location>
</feature>
<dbReference type="Gene3D" id="2.60.40.420">
    <property type="entry name" value="Cupredoxins - blue copper proteins"/>
    <property type="match status" value="1"/>
</dbReference>
<dbReference type="PANTHER" id="PTHR33021">
    <property type="entry name" value="BLUE COPPER PROTEIN"/>
    <property type="match status" value="1"/>
</dbReference>
<feature type="region of interest" description="Disordered" evidence="3">
    <location>
        <begin position="127"/>
        <end position="172"/>
    </location>
</feature>
<evidence type="ECO:0000313" key="7">
    <source>
        <dbReference type="EMBL" id="KAL3504792.1"/>
    </source>
</evidence>
<evidence type="ECO:0000313" key="8">
    <source>
        <dbReference type="Proteomes" id="UP001630127"/>
    </source>
</evidence>
<name>A0ABD2YBH3_9GENT</name>
<dbReference type="Proteomes" id="UP001630127">
    <property type="component" value="Unassembled WGS sequence"/>
</dbReference>
<gene>
    <name evidence="7" type="ORF">ACH5RR_034633</name>
</gene>
<keyword evidence="4" id="KW-0812">Transmembrane</keyword>
<keyword evidence="1" id="KW-0479">Metal-binding</keyword>
<keyword evidence="4" id="KW-0472">Membrane</keyword>
<keyword evidence="2" id="KW-0325">Glycoprotein</keyword>
<evidence type="ECO:0000256" key="3">
    <source>
        <dbReference type="SAM" id="MobiDB-lite"/>
    </source>
</evidence>
<organism evidence="7 8">
    <name type="scientific">Cinchona calisaya</name>
    <dbReference type="NCBI Taxonomy" id="153742"/>
    <lineage>
        <taxon>Eukaryota</taxon>
        <taxon>Viridiplantae</taxon>
        <taxon>Streptophyta</taxon>
        <taxon>Embryophyta</taxon>
        <taxon>Tracheophyta</taxon>
        <taxon>Spermatophyta</taxon>
        <taxon>Magnoliopsida</taxon>
        <taxon>eudicotyledons</taxon>
        <taxon>Gunneridae</taxon>
        <taxon>Pentapetalae</taxon>
        <taxon>asterids</taxon>
        <taxon>lamiids</taxon>
        <taxon>Gentianales</taxon>
        <taxon>Rubiaceae</taxon>
        <taxon>Cinchonoideae</taxon>
        <taxon>Cinchoneae</taxon>
        <taxon>Cinchona</taxon>
    </lineage>
</organism>
<dbReference type="AlphaFoldDB" id="A0ABD2YBH3"/>
<dbReference type="Pfam" id="PF02298">
    <property type="entry name" value="Cu_bind_like"/>
    <property type="match status" value="1"/>
</dbReference>
<dbReference type="PANTHER" id="PTHR33021:SF193">
    <property type="entry name" value="OS06G0218600 PROTEIN"/>
    <property type="match status" value="1"/>
</dbReference>
<sequence length="201" mass="20263">MANYKARILCLMAFLINFIVGPSLATDYTVGDSAGWALGADYTSWTSGKTFTVGDSLVFKYTGSSHTVDEVTANDYNTCSVGNSISSDSTGSTTIALKTPGPHYFICGVVGHCGGGMKLSVTVTAAGGGGGAAPASPPAASETTTSPPSTTTSPAPPTTTTTTLPPPSATATNLPSSCGTLSSFSAMFFTFVAMLLKLVLS</sequence>
<dbReference type="InterPro" id="IPR008972">
    <property type="entry name" value="Cupredoxin"/>
</dbReference>
<dbReference type="GO" id="GO:0046872">
    <property type="term" value="F:metal ion binding"/>
    <property type="evidence" value="ECO:0007669"/>
    <property type="project" value="UniProtKB-KW"/>
</dbReference>
<feature type="compositionally biased region" description="Low complexity" evidence="3">
    <location>
        <begin position="138"/>
        <end position="163"/>
    </location>
</feature>
<evidence type="ECO:0000256" key="2">
    <source>
        <dbReference type="ARBA" id="ARBA00023180"/>
    </source>
</evidence>
<dbReference type="CDD" id="cd04216">
    <property type="entry name" value="Phytocyanin"/>
    <property type="match status" value="1"/>
</dbReference>
<proteinExistence type="predicted"/>
<reference evidence="7 8" key="1">
    <citation type="submission" date="2024-11" db="EMBL/GenBank/DDBJ databases">
        <title>A near-complete genome assembly of Cinchona calisaya.</title>
        <authorList>
            <person name="Lian D.C."/>
            <person name="Zhao X.W."/>
            <person name="Wei L."/>
        </authorList>
    </citation>
    <scope>NUCLEOTIDE SEQUENCE [LARGE SCALE GENOMIC DNA]</scope>
    <source>
        <tissue evidence="7">Nenye</tissue>
    </source>
</reference>
<feature type="domain" description="Phytocyanin" evidence="6">
    <location>
        <begin position="26"/>
        <end position="125"/>
    </location>
</feature>
<protein>
    <recommendedName>
        <fullName evidence="6">Phytocyanin domain-containing protein</fullName>
    </recommendedName>
</protein>
<keyword evidence="8" id="KW-1185">Reference proteome</keyword>
<dbReference type="EMBL" id="JBJUIK010000014">
    <property type="protein sequence ID" value="KAL3504792.1"/>
    <property type="molecule type" value="Genomic_DNA"/>
</dbReference>
<keyword evidence="4" id="KW-1133">Transmembrane helix</keyword>
<evidence type="ECO:0000256" key="5">
    <source>
        <dbReference type="SAM" id="SignalP"/>
    </source>
</evidence>
<dbReference type="InterPro" id="IPR039391">
    <property type="entry name" value="Phytocyanin-like"/>
</dbReference>